<feature type="compositionally biased region" description="Low complexity" evidence="1">
    <location>
        <begin position="41"/>
        <end position="60"/>
    </location>
</feature>
<sequence length="261" mass="29040">MDSTNDFLQSLQEYATVETPKEPTPHNHEPSIPKRPNSSDLPSHSSPATTAAPRPSRPARTPLPPLRERTAAWKELTRLKEKQAKAAANWKEVAKDGGNQSKAAAAEGPKCYGGYQIKSYEKAMEDIAFLLLCIEEMEGKIDFHAVGKRFGIISKSAYRKYHQLTDAIDLDEVKKRKLEEKDERSTTRKSNVQKRQTGQLQYRETSTTMSAASASGELIQSGERERSDADDHEGPSAKRLKVEEGLDEDSCVVVKAEVIDV</sequence>
<organism evidence="3 4">
    <name type="scientific">Knufia fluminis</name>
    <dbReference type="NCBI Taxonomy" id="191047"/>
    <lineage>
        <taxon>Eukaryota</taxon>
        <taxon>Fungi</taxon>
        <taxon>Dikarya</taxon>
        <taxon>Ascomycota</taxon>
        <taxon>Pezizomycotina</taxon>
        <taxon>Eurotiomycetes</taxon>
        <taxon>Chaetothyriomycetidae</taxon>
        <taxon>Chaetothyriales</taxon>
        <taxon>Trichomeriaceae</taxon>
        <taxon>Knufia</taxon>
    </lineage>
</organism>
<accession>A0AAN8IQI8</accession>
<name>A0AAN8IQI8_9EURO</name>
<comment type="caution">
    <text evidence="3">The sequence shown here is derived from an EMBL/GenBank/DDBJ whole genome shotgun (WGS) entry which is preliminary data.</text>
</comment>
<dbReference type="Proteomes" id="UP001316803">
    <property type="component" value="Unassembled WGS sequence"/>
</dbReference>
<feature type="compositionally biased region" description="Polar residues" evidence="1">
    <location>
        <begin position="1"/>
        <end position="13"/>
    </location>
</feature>
<proteinExistence type="predicted"/>
<evidence type="ECO:0000259" key="2">
    <source>
        <dbReference type="Pfam" id="PF22980"/>
    </source>
</evidence>
<evidence type="ECO:0000256" key="1">
    <source>
        <dbReference type="SAM" id="MobiDB-lite"/>
    </source>
</evidence>
<keyword evidence="4" id="KW-1185">Reference proteome</keyword>
<evidence type="ECO:0000313" key="3">
    <source>
        <dbReference type="EMBL" id="KAK5956107.1"/>
    </source>
</evidence>
<evidence type="ECO:0000313" key="4">
    <source>
        <dbReference type="Proteomes" id="UP001316803"/>
    </source>
</evidence>
<feature type="compositionally biased region" description="Basic and acidic residues" evidence="1">
    <location>
        <begin position="19"/>
        <end position="32"/>
    </location>
</feature>
<feature type="compositionally biased region" description="Polar residues" evidence="1">
    <location>
        <begin position="188"/>
        <end position="204"/>
    </location>
</feature>
<feature type="domain" description="Myb-like DNA-binding" evidence="2">
    <location>
        <begin position="125"/>
        <end position="160"/>
    </location>
</feature>
<dbReference type="EMBL" id="JAKLMC020000005">
    <property type="protein sequence ID" value="KAK5956107.1"/>
    <property type="molecule type" value="Genomic_DNA"/>
</dbReference>
<dbReference type="AlphaFoldDB" id="A0AAN8IQI8"/>
<dbReference type="InterPro" id="IPR054505">
    <property type="entry name" value="Myb_DNA-bind_8"/>
</dbReference>
<feature type="region of interest" description="Disordered" evidence="1">
    <location>
        <begin position="178"/>
        <end position="248"/>
    </location>
</feature>
<gene>
    <name evidence="3" type="ORF">OHC33_002680</name>
</gene>
<feature type="compositionally biased region" description="Basic and acidic residues" evidence="1">
    <location>
        <begin position="222"/>
        <end position="244"/>
    </location>
</feature>
<dbReference type="Pfam" id="PF22980">
    <property type="entry name" value="Myb_DNA-bind_8"/>
    <property type="match status" value="1"/>
</dbReference>
<feature type="compositionally biased region" description="Low complexity" evidence="1">
    <location>
        <begin position="205"/>
        <end position="215"/>
    </location>
</feature>
<reference evidence="3 4" key="1">
    <citation type="submission" date="2022-12" db="EMBL/GenBank/DDBJ databases">
        <title>Genomic features and morphological characterization of a novel Knufia sp. strain isolated from spacecraft assembly facility.</title>
        <authorList>
            <person name="Teixeira M."/>
            <person name="Chander A.M."/>
            <person name="Stajich J.E."/>
            <person name="Venkateswaran K."/>
        </authorList>
    </citation>
    <scope>NUCLEOTIDE SEQUENCE [LARGE SCALE GENOMIC DNA]</scope>
    <source>
        <strain evidence="3 4">FJI-L2-BK-P2</strain>
    </source>
</reference>
<feature type="region of interest" description="Disordered" evidence="1">
    <location>
        <begin position="1"/>
        <end position="69"/>
    </location>
</feature>
<protein>
    <recommendedName>
        <fullName evidence="2">Myb-like DNA-binding domain-containing protein</fullName>
    </recommendedName>
</protein>